<keyword evidence="1" id="KW-0812">Transmembrane</keyword>
<dbReference type="EMBL" id="CP060712">
    <property type="protein sequence ID" value="QNN49552.1"/>
    <property type="molecule type" value="Genomic_DNA"/>
</dbReference>
<protein>
    <submittedName>
        <fullName evidence="2">Uncharacterized protein</fullName>
    </submittedName>
</protein>
<keyword evidence="3" id="KW-1185">Reference proteome</keyword>
<feature type="transmembrane region" description="Helical" evidence="1">
    <location>
        <begin position="181"/>
        <end position="201"/>
    </location>
</feature>
<dbReference type="KEGG" id="pei:H9L10_15520"/>
<feature type="transmembrane region" description="Helical" evidence="1">
    <location>
        <begin position="59"/>
        <end position="78"/>
    </location>
</feature>
<feature type="transmembrane region" description="Helical" evidence="1">
    <location>
        <begin position="99"/>
        <end position="126"/>
    </location>
</feature>
<feature type="transmembrane region" description="Helical" evidence="1">
    <location>
        <begin position="20"/>
        <end position="39"/>
    </location>
</feature>
<dbReference type="RefSeq" id="WP_166099106.1">
    <property type="nucleotide sequence ID" value="NZ_BMMY01000005.1"/>
</dbReference>
<reference evidence="2 3" key="1">
    <citation type="submission" date="2020-08" db="EMBL/GenBank/DDBJ databases">
        <title>Genome sequence of Phycicoccus endophyticus JCM 31784T.</title>
        <authorList>
            <person name="Hyun D.-W."/>
            <person name="Bae J.-W."/>
        </authorList>
    </citation>
    <scope>NUCLEOTIDE SEQUENCE [LARGE SCALE GENOMIC DNA]</scope>
    <source>
        <strain evidence="2 3">JCM 31784</strain>
    </source>
</reference>
<gene>
    <name evidence="2" type="ORF">H9L10_15520</name>
</gene>
<name>A0A7G9R1S7_9MICO</name>
<feature type="transmembrane region" description="Helical" evidence="1">
    <location>
        <begin position="231"/>
        <end position="251"/>
    </location>
</feature>
<evidence type="ECO:0000313" key="3">
    <source>
        <dbReference type="Proteomes" id="UP000515976"/>
    </source>
</evidence>
<keyword evidence="1" id="KW-0472">Membrane</keyword>
<evidence type="ECO:0000256" key="1">
    <source>
        <dbReference type="SAM" id="Phobius"/>
    </source>
</evidence>
<feature type="transmembrane region" description="Helical" evidence="1">
    <location>
        <begin position="146"/>
        <end position="169"/>
    </location>
</feature>
<proteinExistence type="predicted"/>
<keyword evidence="1" id="KW-1133">Transmembrane helix</keyword>
<organism evidence="2 3">
    <name type="scientific">Phycicoccus endophyticus</name>
    <dbReference type="NCBI Taxonomy" id="1690220"/>
    <lineage>
        <taxon>Bacteria</taxon>
        <taxon>Bacillati</taxon>
        <taxon>Actinomycetota</taxon>
        <taxon>Actinomycetes</taxon>
        <taxon>Micrococcales</taxon>
        <taxon>Intrasporangiaceae</taxon>
        <taxon>Phycicoccus</taxon>
    </lineage>
</organism>
<sequence length="259" mass="26707">MNGEVLRERAVVVSRSNLPVAVVGGAVVAAVVVCVWPPVISGVDTSVPPLAGLASSLSAAALVAPVATFLSAVAFLGRDEDSGVGREYHLAGVPRSERVFCDVVLALAVGVTCVGVMAVGGLLFGVADSVRRGMVGPSAPPAPASMSWTGLLPLLLTVVAAALAVLLSMAGRWSTRRTSTVIFAVVASGVLLLAVSAGEAWRPLLLCHPLGGVWSLLYRGPSYRLRLNTPAPLAAASTLVWLAILSAFAWWQGRPQRSR</sequence>
<accession>A0A7G9R1S7</accession>
<dbReference type="Proteomes" id="UP000515976">
    <property type="component" value="Chromosome"/>
</dbReference>
<dbReference type="AlphaFoldDB" id="A0A7G9R1S7"/>
<evidence type="ECO:0000313" key="2">
    <source>
        <dbReference type="EMBL" id="QNN49552.1"/>
    </source>
</evidence>